<reference evidence="6 7" key="1">
    <citation type="submission" date="2019-06" db="EMBL/GenBank/DDBJ databases">
        <title>Sequencing the genomes of 1000 actinobacteria strains.</title>
        <authorList>
            <person name="Klenk H.-P."/>
        </authorList>
    </citation>
    <scope>NUCLEOTIDE SEQUENCE [LARGE SCALE GENOMIC DNA]</scope>
    <source>
        <strain evidence="6 7">DSM 10596</strain>
    </source>
</reference>
<dbReference type="RefSeq" id="WP_170207819.1">
    <property type="nucleotide sequence ID" value="NZ_BAAATB010000003.1"/>
</dbReference>
<dbReference type="CDD" id="cd00063">
    <property type="entry name" value="FN3"/>
    <property type="match status" value="4"/>
</dbReference>
<feature type="domain" description="Fibronectin type-III" evidence="5">
    <location>
        <begin position="959"/>
        <end position="1062"/>
    </location>
</feature>
<dbReference type="InterPro" id="IPR013783">
    <property type="entry name" value="Ig-like_fold"/>
</dbReference>
<dbReference type="PANTHER" id="PTHR13817:SF166">
    <property type="entry name" value="NEURONAL IGCAM-RELATED"/>
    <property type="match status" value="1"/>
</dbReference>
<protein>
    <submittedName>
        <fullName evidence="6">Fibronectin type III domain protein</fullName>
    </submittedName>
</protein>
<dbReference type="PROSITE" id="PS50853">
    <property type="entry name" value="FN3"/>
    <property type="match status" value="3"/>
</dbReference>
<dbReference type="InterPro" id="IPR003961">
    <property type="entry name" value="FN3_dom"/>
</dbReference>
<dbReference type="SUPFAM" id="SSF49265">
    <property type="entry name" value="Fibronectin type III"/>
    <property type="match status" value="4"/>
</dbReference>
<comment type="caution">
    <text evidence="6">The sequence shown here is derived from an EMBL/GenBank/DDBJ whole genome shotgun (WGS) entry which is preliminary data.</text>
</comment>
<feature type="chain" id="PRO_5022107618" evidence="4">
    <location>
        <begin position="27"/>
        <end position="1343"/>
    </location>
</feature>
<keyword evidence="3" id="KW-0119">Carbohydrate metabolism</keyword>
<dbReference type="Pfam" id="PF00041">
    <property type="entry name" value="fn3"/>
    <property type="match status" value="3"/>
</dbReference>
<accession>A0A542SMY7</accession>
<evidence type="ECO:0000256" key="4">
    <source>
        <dbReference type="SAM" id="SignalP"/>
    </source>
</evidence>
<dbReference type="EMBL" id="VFNV01000001">
    <property type="protein sequence ID" value="TQK75607.1"/>
    <property type="molecule type" value="Genomic_DNA"/>
</dbReference>
<keyword evidence="4" id="KW-0732">Signal</keyword>
<dbReference type="GO" id="GO:0000272">
    <property type="term" value="P:polysaccharide catabolic process"/>
    <property type="evidence" value="ECO:0007669"/>
    <property type="project" value="UniProtKB-KW"/>
</dbReference>
<name>A0A542SMY7_9MICO</name>
<dbReference type="PRINTS" id="PR00014">
    <property type="entry name" value="FNTYPEIII"/>
</dbReference>
<evidence type="ECO:0000256" key="2">
    <source>
        <dbReference type="ARBA" id="ARBA00023295"/>
    </source>
</evidence>
<gene>
    <name evidence="6" type="ORF">FB389_0237</name>
</gene>
<feature type="signal peptide" evidence="4">
    <location>
        <begin position="1"/>
        <end position="26"/>
    </location>
</feature>
<dbReference type="InterPro" id="IPR050964">
    <property type="entry name" value="Striated_Muscle_Regulatory"/>
</dbReference>
<keyword evidence="7" id="KW-1185">Reference proteome</keyword>
<feature type="domain" description="Fibronectin type-III" evidence="5">
    <location>
        <begin position="766"/>
        <end position="860"/>
    </location>
</feature>
<evidence type="ECO:0000313" key="6">
    <source>
        <dbReference type="EMBL" id="TQK75607.1"/>
    </source>
</evidence>
<dbReference type="InterPro" id="IPR036116">
    <property type="entry name" value="FN3_sf"/>
</dbReference>
<evidence type="ECO:0000256" key="1">
    <source>
        <dbReference type="ARBA" id="ARBA00022737"/>
    </source>
</evidence>
<evidence type="ECO:0000256" key="3">
    <source>
        <dbReference type="ARBA" id="ARBA00023326"/>
    </source>
</evidence>
<dbReference type="PANTHER" id="PTHR13817">
    <property type="entry name" value="TITIN"/>
    <property type="match status" value="1"/>
</dbReference>
<dbReference type="Proteomes" id="UP000316181">
    <property type="component" value="Unassembled WGS sequence"/>
</dbReference>
<keyword evidence="1" id="KW-0677">Repeat</keyword>
<dbReference type="GO" id="GO:0016798">
    <property type="term" value="F:hydrolase activity, acting on glycosyl bonds"/>
    <property type="evidence" value="ECO:0007669"/>
    <property type="project" value="UniProtKB-KW"/>
</dbReference>
<dbReference type="SMART" id="SM00060">
    <property type="entry name" value="FN3"/>
    <property type="match status" value="7"/>
</dbReference>
<organism evidence="6 7">
    <name type="scientific">Rarobacter incanus</name>
    <dbReference type="NCBI Taxonomy" id="153494"/>
    <lineage>
        <taxon>Bacteria</taxon>
        <taxon>Bacillati</taxon>
        <taxon>Actinomycetota</taxon>
        <taxon>Actinomycetes</taxon>
        <taxon>Micrococcales</taxon>
        <taxon>Rarobacteraceae</taxon>
        <taxon>Rarobacter</taxon>
    </lineage>
</organism>
<feature type="domain" description="Fibronectin type-III" evidence="5">
    <location>
        <begin position="1155"/>
        <end position="1249"/>
    </location>
</feature>
<proteinExistence type="predicted"/>
<evidence type="ECO:0000313" key="7">
    <source>
        <dbReference type="Proteomes" id="UP000316181"/>
    </source>
</evidence>
<sequence>MIRLRIRALLVATALIVGVGVSTAHAETTPPAPTGLAVAAGNAGAVTFTWTRTPGASAYKIEATIVGTATTLVSETTYSNSFTTTKPIGDADGAREIRWHVASFGSGTTISTLGDWSEWSTFTPDSLAVPTLQTPADAATVTYPNPVVFSWEPVAGARLYRISYIAGEFGGSGTEVVKEVTSTSFTPAAPLAGDEYYSTADGTAYSWRIQALLYDGTSGSTAWSSWSAVRQVAVNWPATASQPTLVAPTNAANSSTITADPVFTWQAVAGASSYKIEYSKNQSLDSATTATVTGTSYVPTSALTNGNHYWRVTAIDAGGSLGTPSQTWQFYKNLTDSGDSTSSGPGSGYEIYPTPLTGVDGTVARVASDMTLYNPAQIIAGGGGMTIEDFALRWTPIPRATLYEVEVSSVDGAGVSRCYTASTEATIIIGVTNSGTESGLLSGAGACLWNTSAPIETGGTYRWRVRAVNYDANATTGIQSTVSDSAITSDWSDEKVNGAWARERWITITDSDAARSSSVTIDLAHSGEAQLPSTKGESAPEISWSAFDFYSYVCSFSKPPTECTVPENETAEQESARIKKLLKRTVYEVRIYAKGAGSSTEVAYARTPSTHIRINGVFDDNQVSEPYSVAVRPIYFSGTPSASGTYTDLIGLTAERFVWTKSAAALDTSPAPLASEDGTVLLRWKEQSVTAPNDGGSRGYAIKIFTAGGTQLGTTATKIEYPFYIAQNPQTRKPLAPGQYSYSVAPLNANGAATKYSETKTFTIDTPAPGVTKTASNVGGSIALTWTPTTASSKYKLRYRVVGGDTWTQISSSAGADIKQTAVTLSDLATGRYEWQVSSIDTAGNASAWSESDIFVVSESPVDLLTATNAVLNATDANLTWKPVAAASRYLVMVSKDQTFSSMVDSVETVATSFATTKQLQAGTVYYWKVLALPTKTGTGNNRPNLGASETRTFTINTLPAAVKGAKVVKSGPGVNVSWQLLTGADAGTTGDLTYLVQYRVQSTSDDWTDATVRETTANATSWAISDLLPGTGYEFRVAAKNAQGQGAWSSVLSVATATTPAGAPGLKVDPALGKLTLRITSVGSSDTGGSPITGYRLSYKKSSENAWVSQVIPVSSTYVLERLSNSTSYDVSVAAINAVGDGPATVASASTLGTASPVIGVRAKSSDGSASITWKAPAQPNGTITGYVVEIKERGSATWRGATNTTSQSTTVAGLTNGVTYQIRVAARTSVGLGAYSSVASFTPAGVPVAPATVKAKYKKGKTTIKWKKSLPNGSKVKAYYVQYSTNSVKWKKIKKLKGTSKKLVTKKAAKSIKKGKVVYFRIVAQNSVGKSLPSASVAVTK</sequence>
<keyword evidence="3" id="KW-0624">Polysaccharide degradation</keyword>
<keyword evidence="2" id="KW-0378">Hydrolase</keyword>
<dbReference type="Gene3D" id="2.60.40.10">
    <property type="entry name" value="Immunoglobulins"/>
    <property type="match status" value="11"/>
</dbReference>
<evidence type="ECO:0000259" key="5">
    <source>
        <dbReference type="PROSITE" id="PS50853"/>
    </source>
</evidence>
<keyword evidence="2" id="KW-0326">Glycosidase</keyword>